<organism evidence="1">
    <name type="scientific">Ralstonia syzygii R24</name>
    <dbReference type="NCBI Taxonomy" id="907261"/>
    <lineage>
        <taxon>Bacteria</taxon>
        <taxon>Pseudomonadati</taxon>
        <taxon>Pseudomonadota</taxon>
        <taxon>Betaproteobacteria</taxon>
        <taxon>Burkholderiales</taxon>
        <taxon>Burkholderiaceae</taxon>
        <taxon>Ralstonia</taxon>
        <taxon>Ralstonia solanacearum species complex</taxon>
    </lineage>
</organism>
<sequence>MGMPDAGAQSENRIDYREIPKQSCKLKSPHRAAFQCSHISKQGWVPQYRPRKAYTKSSRIRPAVG</sequence>
<gene>
    <name evidence="1" type="ORF">RALSY_mp10123</name>
</gene>
<reference evidence="1" key="1">
    <citation type="journal article" date="2011" name="PLoS ONE">
        <title>Ralstonia syzygii, the Blood Disease Bacterium and some Asian R. solanacearum strains form a single genomic species despite divergent lifestyles.</title>
        <authorList>
            <person name="Remenant B."/>
            <person name="de Cambiaire J.C."/>
            <person name="Cellier G."/>
            <person name="Jacobs J.M."/>
            <person name="Mangenot S."/>
            <person name="Barbe V."/>
            <person name="Lajus A."/>
            <person name="Vallenet D."/>
            <person name="Medigue C."/>
            <person name="Fegan M."/>
            <person name="Allen C."/>
            <person name="Prior P."/>
        </authorList>
    </citation>
    <scope>NUCLEOTIDE SEQUENCE</scope>
    <source>
        <strain evidence="1">R24</strain>
    </source>
</reference>
<protein>
    <submittedName>
        <fullName evidence="1">Uncharacterized protein</fullName>
    </submittedName>
</protein>
<accession>G3A8M7</accession>
<evidence type="ECO:0000313" key="1">
    <source>
        <dbReference type="EMBL" id="CCA87607.1"/>
    </source>
</evidence>
<name>G3A8M7_9RALS</name>
<proteinExistence type="predicted"/>
<reference evidence="1" key="2">
    <citation type="submission" date="2011-04" db="EMBL/GenBank/DDBJ databases">
        <authorList>
            <person name="Genoscope - CEA"/>
        </authorList>
    </citation>
    <scope>NUCLEOTIDE SEQUENCE</scope>
    <source>
        <strain evidence="1">R24</strain>
    </source>
</reference>
<dbReference type="AlphaFoldDB" id="G3A8M7"/>
<dbReference type="EMBL" id="FR854090">
    <property type="protein sequence ID" value="CCA87607.1"/>
    <property type="molecule type" value="Genomic_DNA"/>
</dbReference>